<name>A0A432Y8Z7_9GAMM</name>
<evidence type="ECO:0000313" key="12">
    <source>
        <dbReference type="Proteomes" id="UP000287330"/>
    </source>
</evidence>
<evidence type="ECO:0000256" key="5">
    <source>
        <dbReference type="ARBA" id="ARBA00022692"/>
    </source>
</evidence>
<feature type="transmembrane region" description="Helical" evidence="9">
    <location>
        <begin position="113"/>
        <end position="137"/>
    </location>
</feature>
<proteinExistence type="predicted"/>
<comment type="subcellular location">
    <subcellularLocation>
        <location evidence="2">Cell membrane</location>
        <topology evidence="2">Multi-pass membrane protein</topology>
    </subcellularLocation>
</comment>
<dbReference type="OrthoDB" id="9803824at2"/>
<keyword evidence="12" id="KW-1185">Reference proteome</keyword>
<keyword evidence="5 9" id="KW-0812">Transmembrane</keyword>
<evidence type="ECO:0000256" key="3">
    <source>
        <dbReference type="ARBA" id="ARBA00012528"/>
    </source>
</evidence>
<comment type="cofactor">
    <cofactor evidence="1">
        <name>Mg(2+)</name>
        <dbReference type="ChEBI" id="CHEBI:18420"/>
    </cofactor>
</comment>
<feature type="transmembrane region" description="Helical" evidence="9">
    <location>
        <begin position="39"/>
        <end position="67"/>
    </location>
</feature>
<organism evidence="11 12">
    <name type="scientific">Idiomarina fontislapidosi</name>
    <dbReference type="NCBI Taxonomy" id="263723"/>
    <lineage>
        <taxon>Bacteria</taxon>
        <taxon>Pseudomonadati</taxon>
        <taxon>Pseudomonadota</taxon>
        <taxon>Gammaproteobacteria</taxon>
        <taxon>Alteromonadales</taxon>
        <taxon>Idiomarinaceae</taxon>
        <taxon>Idiomarina</taxon>
    </lineage>
</organism>
<reference evidence="12" key="1">
    <citation type="journal article" date="2018" name="Front. Microbiol.">
        <title>Genome-Based Analysis Reveals the Taxonomy and Diversity of the Family Idiomarinaceae.</title>
        <authorList>
            <person name="Liu Y."/>
            <person name="Lai Q."/>
            <person name="Shao Z."/>
        </authorList>
    </citation>
    <scope>NUCLEOTIDE SEQUENCE [LARGE SCALE GENOMIC DNA]</scope>
    <source>
        <strain evidence="12">F23</strain>
    </source>
</reference>
<feature type="transmembrane region" description="Helical" evidence="9">
    <location>
        <begin position="157"/>
        <end position="180"/>
    </location>
</feature>
<dbReference type="GO" id="GO:0005886">
    <property type="term" value="C:plasma membrane"/>
    <property type="evidence" value="ECO:0007669"/>
    <property type="project" value="UniProtKB-SubCell"/>
</dbReference>
<dbReference type="PANTHER" id="PTHR45138">
    <property type="entry name" value="REGULATORY COMPONENTS OF SENSORY TRANSDUCTION SYSTEM"/>
    <property type="match status" value="1"/>
</dbReference>
<dbReference type="NCBIfam" id="TIGR00254">
    <property type="entry name" value="GGDEF"/>
    <property type="match status" value="1"/>
</dbReference>
<dbReference type="AlphaFoldDB" id="A0A432Y8Z7"/>
<dbReference type="Pfam" id="PF05231">
    <property type="entry name" value="MASE1"/>
    <property type="match status" value="1"/>
</dbReference>
<dbReference type="GO" id="GO:0052621">
    <property type="term" value="F:diguanylate cyclase activity"/>
    <property type="evidence" value="ECO:0007669"/>
    <property type="project" value="UniProtKB-EC"/>
</dbReference>
<dbReference type="InterPro" id="IPR029787">
    <property type="entry name" value="Nucleotide_cyclase"/>
</dbReference>
<evidence type="ECO:0000259" key="10">
    <source>
        <dbReference type="PROSITE" id="PS50887"/>
    </source>
</evidence>
<feature type="transmembrane region" description="Helical" evidence="9">
    <location>
        <begin position="228"/>
        <end position="245"/>
    </location>
</feature>
<dbReference type="InterPro" id="IPR050469">
    <property type="entry name" value="Diguanylate_Cyclase"/>
</dbReference>
<dbReference type="InterPro" id="IPR000160">
    <property type="entry name" value="GGDEF_dom"/>
</dbReference>
<dbReference type="InterPro" id="IPR043128">
    <property type="entry name" value="Rev_trsase/Diguanyl_cyclase"/>
</dbReference>
<comment type="caution">
    <text evidence="11">The sequence shown here is derived from an EMBL/GenBank/DDBJ whole genome shotgun (WGS) entry which is preliminary data.</text>
</comment>
<evidence type="ECO:0000256" key="2">
    <source>
        <dbReference type="ARBA" id="ARBA00004651"/>
    </source>
</evidence>
<evidence type="ECO:0000256" key="1">
    <source>
        <dbReference type="ARBA" id="ARBA00001946"/>
    </source>
</evidence>
<dbReference type="Pfam" id="PF00990">
    <property type="entry name" value="GGDEF"/>
    <property type="match status" value="1"/>
</dbReference>
<evidence type="ECO:0000256" key="8">
    <source>
        <dbReference type="ARBA" id="ARBA00034247"/>
    </source>
</evidence>
<evidence type="ECO:0000313" key="11">
    <source>
        <dbReference type="EMBL" id="RUO57448.1"/>
    </source>
</evidence>
<evidence type="ECO:0000256" key="4">
    <source>
        <dbReference type="ARBA" id="ARBA00022475"/>
    </source>
</evidence>
<dbReference type="PANTHER" id="PTHR45138:SF9">
    <property type="entry name" value="DIGUANYLATE CYCLASE DGCM-RELATED"/>
    <property type="match status" value="1"/>
</dbReference>
<evidence type="ECO:0000256" key="7">
    <source>
        <dbReference type="ARBA" id="ARBA00023136"/>
    </source>
</evidence>
<dbReference type="EMBL" id="PIPV01000002">
    <property type="protein sequence ID" value="RUO57448.1"/>
    <property type="molecule type" value="Genomic_DNA"/>
</dbReference>
<keyword evidence="4" id="KW-1003">Cell membrane</keyword>
<feature type="transmembrane region" description="Helical" evidence="9">
    <location>
        <begin position="201"/>
        <end position="222"/>
    </location>
</feature>
<keyword evidence="6 9" id="KW-1133">Transmembrane helix</keyword>
<evidence type="ECO:0000256" key="9">
    <source>
        <dbReference type="SAM" id="Phobius"/>
    </source>
</evidence>
<dbReference type="InterPro" id="IPR007895">
    <property type="entry name" value="MASE1"/>
</dbReference>
<feature type="transmembrane region" description="Helical" evidence="9">
    <location>
        <begin position="277"/>
        <end position="299"/>
    </location>
</feature>
<evidence type="ECO:0000256" key="6">
    <source>
        <dbReference type="ARBA" id="ARBA00022989"/>
    </source>
</evidence>
<dbReference type="SMART" id="SM00267">
    <property type="entry name" value="GGDEF"/>
    <property type="match status" value="1"/>
</dbReference>
<dbReference type="RefSeq" id="WP_110573508.1">
    <property type="nucleotide sequence ID" value="NZ_PIPV01000002.1"/>
</dbReference>
<dbReference type="Gene3D" id="3.30.70.270">
    <property type="match status" value="1"/>
</dbReference>
<dbReference type="CDD" id="cd01949">
    <property type="entry name" value="GGDEF"/>
    <property type="match status" value="1"/>
</dbReference>
<gene>
    <name evidence="11" type="ORF">CWE25_03015</name>
</gene>
<dbReference type="PROSITE" id="PS50887">
    <property type="entry name" value="GGDEF"/>
    <property type="match status" value="1"/>
</dbReference>
<dbReference type="Proteomes" id="UP000287330">
    <property type="component" value="Unassembled WGS sequence"/>
</dbReference>
<dbReference type="SUPFAM" id="SSF55073">
    <property type="entry name" value="Nucleotide cyclase"/>
    <property type="match status" value="1"/>
</dbReference>
<dbReference type="EC" id="2.7.7.65" evidence="3"/>
<feature type="transmembrane region" description="Helical" evidence="9">
    <location>
        <begin position="79"/>
        <end position="101"/>
    </location>
</feature>
<comment type="catalytic activity">
    <reaction evidence="8">
        <text>2 GTP = 3',3'-c-di-GMP + 2 diphosphate</text>
        <dbReference type="Rhea" id="RHEA:24898"/>
        <dbReference type="ChEBI" id="CHEBI:33019"/>
        <dbReference type="ChEBI" id="CHEBI:37565"/>
        <dbReference type="ChEBI" id="CHEBI:58805"/>
        <dbReference type="EC" id="2.7.7.65"/>
    </reaction>
</comment>
<keyword evidence="7 9" id="KW-0472">Membrane</keyword>
<protein>
    <recommendedName>
        <fullName evidence="3">diguanylate cyclase</fullName>
        <ecNumber evidence="3">2.7.7.65</ecNumber>
    </recommendedName>
</protein>
<accession>A0A432Y8Z7</accession>
<feature type="transmembrane region" description="Helical" evidence="9">
    <location>
        <begin position="6"/>
        <end position="27"/>
    </location>
</feature>
<dbReference type="FunFam" id="3.30.70.270:FF:000001">
    <property type="entry name" value="Diguanylate cyclase domain protein"/>
    <property type="match status" value="1"/>
</dbReference>
<sequence length="468" mass="51798">MYRVMRYIGLTVSWLVLWRVAVVLEFAPHASIWFPPAGLSFAALLVLGWRAVGPIAVAGFVSTAWITDIYSEPLTWMTWLTSSVLFVGAHTLPLGVGAYFVKCAHINNGVIGFPRTVLTFLVVSAISSLLTSLLGIIALTEGGLMSEPEQWLSWLPWWIGDMAGVMVLAPVFIAVLSWRYPSINEHLGELNFSLKSVKWRVFFGRLCLVVVLLGLSVFLVYQTQRLEASFTVFFIVLPFLWIATTASPLTSVFILALFSGVMALLVAQLQLQDFALVYQFAMTITAACVWFALSIPTLIAQNANLAARVARDGLTHAASRGYFLQRLEKRLRSNEANSPCCLIIFDFDHFKQINDVYGHIIGDHVLVSVTNYINQQLRENDMMGRFGGDEFMIMLPDTDFSDAQAIAKRLCAGIERLRIDGLSDSVSCSFGVVYCQPKEQAMSAIGRADRALLNAKKQGRCQVVACVA</sequence>
<feature type="domain" description="GGDEF" evidence="10">
    <location>
        <begin position="338"/>
        <end position="468"/>
    </location>
</feature>